<dbReference type="CDD" id="cd09000">
    <property type="entry name" value="GH43_SXA-like"/>
    <property type="match status" value="1"/>
</dbReference>
<reference evidence="5 6" key="1">
    <citation type="submission" date="2021-06" db="EMBL/GenBank/DDBJ databases">
        <title>Bacillus sp. RD4P76, an endophyte from a halophyte.</title>
        <authorList>
            <person name="Sun J.-Q."/>
        </authorList>
    </citation>
    <scope>NUCLEOTIDE SEQUENCE [LARGE SCALE GENOMIC DNA]</scope>
    <source>
        <strain evidence="5 6">CGMCC 1.15917</strain>
    </source>
</reference>
<proteinExistence type="inferred from homology"/>
<evidence type="ECO:0000259" key="4">
    <source>
        <dbReference type="Pfam" id="PF17851"/>
    </source>
</evidence>
<dbReference type="GO" id="GO:0016787">
    <property type="term" value="F:hydrolase activity"/>
    <property type="evidence" value="ECO:0007669"/>
    <property type="project" value="UniProtKB-KW"/>
</dbReference>
<dbReference type="InterPro" id="IPR041542">
    <property type="entry name" value="GH43_C2"/>
</dbReference>
<name>A0ABS6JNG8_9BACI</name>
<dbReference type="Proteomes" id="UP000784880">
    <property type="component" value="Unassembled WGS sequence"/>
</dbReference>
<accession>A0ABS6JNG8</accession>
<feature type="domain" description="Beta-xylosidase C-terminal Concanavalin A-like" evidence="4">
    <location>
        <begin position="322"/>
        <end position="528"/>
    </location>
</feature>
<dbReference type="EMBL" id="JAHQCS010000156">
    <property type="protein sequence ID" value="MBU9713960.1"/>
    <property type="molecule type" value="Genomic_DNA"/>
</dbReference>
<dbReference type="InterPro" id="IPR006710">
    <property type="entry name" value="Glyco_hydro_43"/>
</dbReference>
<keyword evidence="2 3" id="KW-0326">Glycosidase</keyword>
<gene>
    <name evidence="5" type="ORF">KS419_19695</name>
</gene>
<evidence type="ECO:0000256" key="2">
    <source>
        <dbReference type="ARBA" id="ARBA00023295"/>
    </source>
</evidence>
<evidence type="ECO:0000313" key="6">
    <source>
        <dbReference type="Proteomes" id="UP000784880"/>
    </source>
</evidence>
<dbReference type="PANTHER" id="PTHR42812:SF12">
    <property type="entry name" value="BETA-XYLOSIDASE-RELATED"/>
    <property type="match status" value="1"/>
</dbReference>
<organism evidence="5 6">
    <name type="scientific">Evansella tamaricis</name>
    <dbReference type="NCBI Taxonomy" id="2069301"/>
    <lineage>
        <taxon>Bacteria</taxon>
        <taxon>Bacillati</taxon>
        <taxon>Bacillota</taxon>
        <taxon>Bacilli</taxon>
        <taxon>Bacillales</taxon>
        <taxon>Bacillaceae</taxon>
        <taxon>Evansella</taxon>
    </lineage>
</organism>
<keyword evidence="1 3" id="KW-0378">Hydrolase</keyword>
<comment type="caution">
    <text evidence="5">The sequence shown here is derived from an EMBL/GenBank/DDBJ whole genome shotgun (WGS) entry which is preliminary data.</text>
</comment>
<dbReference type="InterPro" id="IPR051795">
    <property type="entry name" value="Glycosyl_Hydrlase_43"/>
</dbReference>
<dbReference type="Pfam" id="PF17851">
    <property type="entry name" value="GH43_C2"/>
    <property type="match status" value="1"/>
</dbReference>
<protein>
    <submittedName>
        <fullName evidence="5">Glycoside hydrolase family 43 protein</fullName>
    </submittedName>
</protein>
<sequence>MTNIINPILPGFHPDPSIIRVKDDYYIATSTFEWFPGVQIYHSKDLKNWELIGHPLTKKAQLSMQGNPDSGGVWAPCLSYDQGIFYLIYTDVKSHFGAFKDTHNYLVTANNIEGPWSDPVYLNSSGFDPSLYHDDDGRKWLVNMVWDHRKGKNSFGGILLQEYSETEKKLVGPIKNIFKGTSWGLTEAPHLYKKDGYYYLMTAEGGTRWKHAVTMARSAHLDGPYEVDPKNPILTSFNKEELPLQKAGHGSLVETQHGEWYIAYLCGRPLKPSWRCNLGRETAIQPCEWTEDGWLRVMGGDAELRVKAPSLPETPFEPVKVRDDFNGEISKHFNSLRLPVTEDWASLKQRPGFLRLVGRESLNSMHQQSLLARRQQAFQVQVETVVEFEPETFQQMAGLVYYYNTKNYYYLYVSHDELLGKCIGIMSNTKGIYDEPIENRVSIDGWERCYLKAELNDASLQFYFSRDGSNWSGIGPVLDASTISDENAEMVVEGYILDQGFTGAFLGICVQDLSGQKKHADFDYFEYKEL</sequence>
<dbReference type="RefSeq" id="WP_217068208.1">
    <property type="nucleotide sequence ID" value="NZ_JAHQCS010000156.1"/>
</dbReference>
<dbReference type="Pfam" id="PF04616">
    <property type="entry name" value="Glyco_hydro_43"/>
    <property type="match status" value="1"/>
</dbReference>
<keyword evidence="6" id="KW-1185">Reference proteome</keyword>
<comment type="similarity">
    <text evidence="3">Belongs to the glycosyl hydrolase 43 family.</text>
</comment>
<evidence type="ECO:0000256" key="1">
    <source>
        <dbReference type="ARBA" id="ARBA00022801"/>
    </source>
</evidence>
<dbReference type="PANTHER" id="PTHR42812">
    <property type="entry name" value="BETA-XYLOSIDASE"/>
    <property type="match status" value="1"/>
</dbReference>
<evidence type="ECO:0000256" key="3">
    <source>
        <dbReference type="RuleBase" id="RU361187"/>
    </source>
</evidence>
<evidence type="ECO:0000313" key="5">
    <source>
        <dbReference type="EMBL" id="MBU9713960.1"/>
    </source>
</evidence>